<dbReference type="AlphaFoldDB" id="G3IGT1"/>
<dbReference type="Proteomes" id="UP000001075">
    <property type="component" value="Unassembled WGS sequence"/>
</dbReference>
<sequence>MVVVWMAASKVPSTTHIGAATFKTWLALPSAGLGTLNLQEGTSLTVLHGPRSNLVAEQVVKRGGLGPLRPWTS</sequence>
<evidence type="ECO:0000313" key="1">
    <source>
        <dbReference type="EMBL" id="EGW14671.1"/>
    </source>
</evidence>
<evidence type="ECO:0000313" key="2">
    <source>
        <dbReference type="Proteomes" id="UP000001075"/>
    </source>
</evidence>
<reference evidence="2" key="1">
    <citation type="journal article" date="2011" name="Nat. Biotechnol.">
        <title>The genomic sequence of the Chinese hamster ovary (CHO)-K1 cell line.</title>
        <authorList>
            <person name="Xu X."/>
            <person name="Nagarajan H."/>
            <person name="Lewis N.E."/>
            <person name="Pan S."/>
            <person name="Cai Z."/>
            <person name="Liu X."/>
            <person name="Chen W."/>
            <person name="Xie M."/>
            <person name="Wang W."/>
            <person name="Hammond S."/>
            <person name="Andersen M.R."/>
            <person name="Neff N."/>
            <person name="Passarelli B."/>
            <person name="Koh W."/>
            <person name="Fan H.C."/>
            <person name="Wang J."/>
            <person name="Gui Y."/>
            <person name="Lee K.H."/>
            <person name="Betenbaugh M.J."/>
            <person name="Quake S.R."/>
            <person name="Famili I."/>
            <person name="Palsson B.O."/>
            <person name="Wang J."/>
        </authorList>
    </citation>
    <scope>NUCLEOTIDE SEQUENCE [LARGE SCALE GENOMIC DNA]</scope>
    <source>
        <strain evidence="2">CHO K1 cell line</strain>
    </source>
</reference>
<name>G3IGT1_CRIGR</name>
<dbReference type="InParanoid" id="G3IGT1"/>
<dbReference type="EMBL" id="JH002628">
    <property type="protein sequence ID" value="EGW14671.1"/>
    <property type="molecule type" value="Genomic_DNA"/>
</dbReference>
<protein>
    <submittedName>
        <fullName evidence="1">Uncharacterized protein</fullName>
    </submittedName>
</protein>
<organism evidence="1 2">
    <name type="scientific">Cricetulus griseus</name>
    <name type="common">Chinese hamster</name>
    <name type="synonym">Cricetulus barabensis griseus</name>
    <dbReference type="NCBI Taxonomy" id="10029"/>
    <lineage>
        <taxon>Eukaryota</taxon>
        <taxon>Metazoa</taxon>
        <taxon>Chordata</taxon>
        <taxon>Craniata</taxon>
        <taxon>Vertebrata</taxon>
        <taxon>Euteleostomi</taxon>
        <taxon>Mammalia</taxon>
        <taxon>Eutheria</taxon>
        <taxon>Euarchontoglires</taxon>
        <taxon>Glires</taxon>
        <taxon>Rodentia</taxon>
        <taxon>Myomorpha</taxon>
        <taxon>Muroidea</taxon>
        <taxon>Cricetidae</taxon>
        <taxon>Cricetinae</taxon>
        <taxon>Cricetulus</taxon>
    </lineage>
</organism>
<proteinExistence type="predicted"/>
<accession>G3IGT1</accession>
<gene>
    <name evidence="1" type="ORF">I79_023007</name>
</gene>